<proteinExistence type="predicted"/>
<dbReference type="Pfam" id="PF12158">
    <property type="entry name" value="DUF3592"/>
    <property type="match status" value="1"/>
</dbReference>
<evidence type="ECO:0000256" key="1">
    <source>
        <dbReference type="SAM" id="Phobius"/>
    </source>
</evidence>
<keyword evidence="1" id="KW-1133">Transmembrane helix</keyword>
<reference evidence="3 4" key="1">
    <citation type="journal article" date="2019" name="Int. J. Syst. Evol. Microbiol.">
        <title>The Global Catalogue of Microorganisms (GCM) 10K type strain sequencing project: providing services to taxonomists for standard genome sequencing and annotation.</title>
        <authorList>
            <consortium name="The Broad Institute Genomics Platform"/>
            <consortium name="The Broad Institute Genome Sequencing Center for Infectious Disease"/>
            <person name="Wu L."/>
            <person name="Ma J."/>
        </authorList>
    </citation>
    <scope>NUCLEOTIDE SEQUENCE [LARGE SCALE GENOMIC DNA]</scope>
    <source>
        <strain evidence="3 4">GX26</strain>
    </source>
</reference>
<dbReference type="AlphaFoldDB" id="A0ABD5VC51"/>
<evidence type="ECO:0000313" key="3">
    <source>
        <dbReference type="EMBL" id="MFC6953002.1"/>
    </source>
</evidence>
<protein>
    <submittedName>
        <fullName evidence="3">DUF3592 domain-containing protein</fullName>
    </submittedName>
</protein>
<keyword evidence="1" id="KW-0472">Membrane</keyword>
<dbReference type="InterPro" id="IPR021994">
    <property type="entry name" value="DUF3592"/>
</dbReference>
<accession>A0ABD5VC51</accession>
<evidence type="ECO:0000313" key="4">
    <source>
        <dbReference type="Proteomes" id="UP001596395"/>
    </source>
</evidence>
<feature type="transmembrane region" description="Helical" evidence="1">
    <location>
        <begin position="124"/>
        <end position="144"/>
    </location>
</feature>
<dbReference type="EMBL" id="JBHSXN010000002">
    <property type="protein sequence ID" value="MFC6953002.1"/>
    <property type="molecule type" value="Genomic_DNA"/>
</dbReference>
<keyword evidence="4" id="KW-1185">Reference proteome</keyword>
<evidence type="ECO:0000259" key="2">
    <source>
        <dbReference type="Pfam" id="PF12158"/>
    </source>
</evidence>
<feature type="transmembrane region" description="Helical" evidence="1">
    <location>
        <begin position="6"/>
        <end position="24"/>
    </location>
</feature>
<dbReference type="Proteomes" id="UP001596395">
    <property type="component" value="Unassembled WGS sequence"/>
</dbReference>
<sequence>MVGTLAASSIAVGVVLVAAAGSMWNRVLRGQPGDVDATVTDAAVVDAVNPGADRGLAVTYSYRYEGGRYESDAVVHPPSLADAEGVPQVPAAYREGATVRVDVPPGHPGEATLPDPGVRATYRVAIPGIVVIGVAAIAVGVWLAL</sequence>
<gene>
    <name evidence="3" type="ORF">ACFQGB_09010</name>
</gene>
<comment type="caution">
    <text evidence="3">The sequence shown here is derived from an EMBL/GenBank/DDBJ whole genome shotgun (WGS) entry which is preliminary data.</text>
</comment>
<feature type="domain" description="DUF3592" evidence="2">
    <location>
        <begin position="35"/>
        <end position="113"/>
    </location>
</feature>
<name>A0ABD5VC51_9EURY</name>
<keyword evidence="1" id="KW-0812">Transmembrane</keyword>
<dbReference type="RefSeq" id="WP_336349980.1">
    <property type="nucleotide sequence ID" value="NZ_JAZAQL010000002.1"/>
</dbReference>
<organism evidence="3 4">
    <name type="scientific">Halorubellus litoreus</name>
    <dbReference type="NCBI Taxonomy" id="755308"/>
    <lineage>
        <taxon>Archaea</taxon>
        <taxon>Methanobacteriati</taxon>
        <taxon>Methanobacteriota</taxon>
        <taxon>Stenosarchaea group</taxon>
        <taxon>Halobacteria</taxon>
        <taxon>Halobacteriales</taxon>
        <taxon>Halorubellaceae</taxon>
        <taxon>Halorubellus</taxon>
    </lineage>
</organism>